<dbReference type="GO" id="GO:0009092">
    <property type="term" value="P:homoserine metabolic process"/>
    <property type="evidence" value="ECO:0007669"/>
    <property type="project" value="TreeGrafter"/>
</dbReference>
<dbReference type="AlphaFoldDB" id="A0A560GI13"/>
<keyword evidence="6" id="KW-1185">Reference proteome</keyword>
<dbReference type="SUPFAM" id="SSF53474">
    <property type="entry name" value="alpha/beta-Hydrolases"/>
    <property type="match status" value="1"/>
</dbReference>
<sequence>MMKAWLSSLALAAALSVAGVAGAADSTPTHPGQPSYPNQMEGDVVVRDFALTNGEHLANARFHYIALGTPQRDASGAITNGVLLLHGTTGSGRNFLNPSLGGELFGPGQPLDAAKYFIILADGIGHGGSSKPSDGLKGRFPHYGYVDAVEGQYRTVTEGLGIKHLKLVAGTSMGGMQTWIWGERHPDMMDALMPIASQPVAISGRNMLWRQLIIEAIRNDPEWKGGDYTAQPTGYTRALPIFQIMVNNASILQQQAPSRAAATTLYDQWVADYAKTVDANDYLYWFESSYDYDPGPELEKIKAKLVAVNFADDLLNPAELGVMEAAMKRIPHGRYVLIPASDQTRGHQTLTQAKVWKGALEDVLK</sequence>
<dbReference type="PIRSF" id="PIRSF000443">
    <property type="entry name" value="Homoser_Ac_trans"/>
    <property type="match status" value="1"/>
</dbReference>
<evidence type="ECO:0000256" key="3">
    <source>
        <dbReference type="SAM" id="SignalP"/>
    </source>
</evidence>
<protein>
    <submittedName>
        <fullName evidence="5">Homoserine O-acetyltransferase</fullName>
    </submittedName>
</protein>
<gene>
    <name evidence="5" type="ORF">FBZ90_13215</name>
</gene>
<dbReference type="InterPro" id="IPR008220">
    <property type="entry name" value="HAT_MetX-like"/>
</dbReference>
<evidence type="ECO:0000256" key="2">
    <source>
        <dbReference type="PIRSR" id="PIRSR000443-1"/>
    </source>
</evidence>
<dbReference type="Gene3D" id="3.40.50.1820">
    <property type="entry name" value="alpha/beta hydrolase"/>
    <property type="match status" value="1"/>
</dbReference>
<feature type="chain" id="PRO_5021945767" evidence="3">
    <location>
        <begin position="24"/>
        <end position="365"/>
    </location>
</feature>
<dbReference type="GO" id="GO:0009086">
    <property type="term" value="P:methionine biosynthetic process"/>
    <property type="evidence" value="ECO:0007669"/>
    <property type="project" value="TreeGrafter"/>
</dbReference>
<dbReference type="EMBL" id="VITR01000032">
    <property type="protein sequence ID" value="TWB33431.1"/>
    <property type="molecule type" value="Genomic_DNA"/>
</dbReference>
<dbReference type="InterPro" id="IPR000073">
    <property type="entry name" value="AB_hydrolase_1"/>
</dbReference>
<dbReference type="Proteomes" id="UP000315751">
    <property type="component" value="Unassembled WGS sequence"/>
</dbReference>
<comment type="caution">
    <text evidence="5">The sequence shown here is derived from an EMBL/GenBank/DDBJ whole genome shotgun (WGS) entry which is preliminary data.</text>
</comment>
<proteinExistence type="predicted"/>
<evidence type="ECO:0000313" key="5">
    <source>
        <dbReference type="EMBL" id="TWB33431.1"/>
    </source>
</evidence>
<dbReference type="PANTHER" id="PTHR32268">
    <property type="entry name" value="HOMOSERINE O-ACETYLTRANSFERASE"/>
    <property type="match status" value="1"/>
</dbReference>
<accession>A0A560GI13</accession>
<feature type="active site" description="Nucleophile" evidence="2">
    <location>
        <position position="172"/>
    </location>
</feature>
<reference evidence="5 6" key="1">
    <citation type="submission" date="2019-06" db="EMBL/GenBank/DDBJ databases">
        <title>Genomic Encyclopedia of Type Strains, Phase IV (KMG-V): Genome sequencing to study the core and pangenomes of soil and plant-associated prokaryotes.</title>
        <authorList>
            <person name="Whitman W."/>
        </authorList>
    </citation>
    <scope>NUCLEOTIDE SEQUENCE [LARGE SCALE GENOMIC DNA]</scope>
    <source>
        <strain evidence="5 6">BR 11622</strain>
    </source>
</reference>
<dbReference type="RefSeq" id="WP_246130897.1">
    <property type="nucleotide sequence ID" value="NZ_VITR01000032.1"/>
</dbReference>
<keyword evidence="1 5" id="KW-0808">Transferase</keyword>
<feature type="active site" evidence="2">
    <location>
        <position position="347"/>
    </location>
</feature>
<feature type="active site" evidence="2">
    <location>
        <position position="313"/>
    </location>
</feature>
<dbReference type="Pfam" id="PF00561">
    <property type="entry name" value="Abhydrolase_1"/>
    <property type="match status" value="1"/>
</dbReference>
<feature type="domain" description="AB hydrolase-1" evidence="4">
    <location>
        <begin position="82"/>
        <end position="230"/>
    </location>
</feature>
<evidence type="ECO:0000313" key="6">
    <source>
        <dbReference type="Proteomes" id="UP000315751"/>
    </source>
</evidence>
<dbReference type="PANTHER" id="PTHR32268:SF11">
    <property type="entry name" value="HOMOSERINE O-ACETYLTRANSFERASE"/>
    <property type="match status" value="1"/>
</dbReference>
<keyword evidence="3" id="KW-0732">Signal</keyword>
<dbReference type="NCBIfam" id="NF005071">
    <property type="entry name" value="PRK06489.1"/>
    <property type="match status" value="1"/>
</dbReference>
<feature type="signal peptide" evidence="3">
    <location>
        <begin position="1"/>
        <end position="23"/>
    </location>
</feature>
<dbReference type="GO" id="GO:0004414">
    <property type="term" value="F:homoserine O-acetyltransferase activity"/>
    <property type="evidence" value="ECO:0007669"/>
    <property type="project" value="TreeGrafter"/>
</dbReference>
<name>A0A560GI13_9PROT</name>
<dbReference type="InterPro" id="IPR029058">
    <property type="entry name" value="AB_hydrolase_fold"/>
</dbReference>
<organism evidence="5 6">
    <name type="scientific">Nitrospirillum amazonense</name>
    <dbReference type="NCBI Taxonomy" id="28077"/>
    <lineage>
        <taxon>Bacteria</taxon>
        <taxon>Pseudomonadati</taxon>
        <taxon>Pseudomonadota</taxon>
        <taxon>Alphaproteobacteria</taxon>
        <taxon>Rhodospirillales</taxon>
        <taxon>Azospirillaceae</taxon>
        <taxon>Nitrospirillum</taxon>
    </lineage>
</organism>
<evidence type="ECO:0000256" key="1">
    <source>
        <dbReference type="ARBA" id="ARBA00022679"/>
    </source>
</evidence>
<evidence type="ECO:0000259" key="4">
    <source>
        <dbReference type="Pfam" id="PF00561"/>
    </source>
</evidence>